<evidence type="ECO:0000256" key="1">
    <source>
        <dbReference type="SAM" id="Phobius"/>
    </source>
</evidence>
<feature type="transmembrane region" description="Helical" evidence="1">
    <location>
        <begin position="246"/>
        <end position="267"/>
    </location>
</feature>
<organism evidence="2 3">
    <name type="scientific">Neobacillus niacini</name>
    <dbReference type="NCBI Taxonomy" id="86668"/>
    <lineage>
        <taxon>Bacteria</taxon>
        <taxon>Bacillati</taxon>
        <taxon>Bacillota</taxon>
        <taxon>Bacilli</taxon>
        <taxon>Bacillales</taxon>
        <taxon>Bacillaceae</taxon>
        <taxon>Neobacillus</taxon>
    </lineage>
</organism>
<keyword evidence="1" id="KW-1133">Transmembrane helix</keyword>
<sequence>MKKLWLTINILLCFLLLLNPAVTSGEYQNILKMEELSIKVMPEFAYHPKDGKKVHPPLLIGYQGTMRNLSEQPQKGQVELPLPMEENNFRIGYVADYSSDLSKVFEIEYIIDQEKGTISWTTSEEIQPNDVYKFVVEFYTDTIKVDKEKKTLLYLFKSFADIDLFNISFIQPPNAKKVVLTPAPEEKKTHADEEGVYSYFFQGVKAGEEKRFTLTYERNETKPAIEMMDKQEQQPIDSFKNKKNPAFLSIAAVSGVGLLAAGLAYFVKRKRRNNY</sequence>
<name>A0A852THF9_9BACI</name>
<dbReference type="AlphaFoldDB" id="A0A852THF9"/>
<reference evidence="3" key="2">
    <citation type="submission" date="2020-08" db="EMBL/GenBank/DDBJ databases">
        <title>The Agave Microbiome: Exploring the role of microbial communities in plant adaptations to desert environments.</title>
        <authorList>
            <person name="Partida-Martinez L.P."/>
        </authorList>
    </citation>
    <scope>NUCLEOTIDE SEQUENCE [LARGE SCALE GENOMIC DNA]</scope>
    <source>
        <strain evidence="3">AT2.8</strain>
    </source>
</reference>
<comment type="caution">
    <text evidence="2">The sequence shown here is derived from an EMBL/GenBank/DDBJ whole genome shotgun (WGS) entry which is preliminary data.</text>
</comment>
<protein>
    <submittedName>
        <fullName evidence="2">Uncharacterized protein</fullName>
    </submittedName>
</protein>
<reference evidence="3" key="1">
    <citation type="submission" date="2020-07" db="EMBL/GenBank/DDBJ databases">
        <authorList>
            <person name="Partida-Martinez L."/>
            <person name="Huntemann M."/>
            <person name="Clum A."/>
            <person name="Wang J."/>
            <person name="Palaniappan K."/>
            <person name="Ritter S."/>
            <person name="Chen I.-M."/>
            <person name="Stamatis D."/>
            <person name="Reddy T."/>
            <person name="O'Malley R."/>
            <person name="Daum C."/>
            <person name="Shapiro N."/>
            <person name="Ivanova N."/>
            <person name="Kyrpides N."/>
            <person name="Woyke T."/>
        </authorList>
    </citation>
    <scope>NUCLEOTIDE SEQUENCE [LARGE SCALE GENOMIC DNA]</scope>
    <source>
        <strain evidence="3">AT2.8</strain>
    </source>
</reference>
<accession>A0A852THF9</accession>
<keyword evidence="1" id="KW-0812">Transmembrane</keyword>
<proteinExistence type="predicted"/>
<dbReference type="Proteomes" id="UP000548423">
    <property type="component" value="Unassembled WGS sequence"/>
</dbReference>
<evidence type="ECO:0000313" key="3">
    <source>
        <dbReference type="Proteomes" id="UP000548423"/>
    </source>
</evidence>
<keyword evidence="1" id="KW-0472">Membrane</keyword>
<dbReference type="EMBL" id="JACCBX010000010">
    <property type="protein sequence ID" value="NYE07629.1"/>
    <property type="molecule type" value="Genomic_DNA"/>
</dbReference>
<evidence type="ECO:0000313" key="2">
    <source>
        <dbReference type="EMBL" id="NYE07629.1"/>
    </source>
</evidence>
<gene>
    <name evidence="2" type="ORF">F4694_004446</name>
</gene>